<dbReference type="EMBL" id="HG711106">
    <property type="protein sequence ID" value="CDJ48368.1"/>
    <property type="molecule type" value="Genomic_DNA"/>
</dbReference>
<reference evidence="2" key="2">
    <citation type="submission" date="2013-10" db="EMBL/GenBank/DDBJ databases">
        <authorList>
            <person name="Aslett M."/>
        </authorList>
    </citation>
    <scope>NUCLEOTIDE SEQUENCE [LARGE SCALE GENOMIC DNA]</scope>
    <source>
        <strain evidence="2">Houghton</strain>
    </source>
</reference>
<keyword evidence="3" id="KW-1185">Reference proteome</keyword>
<evidence type="ECO:0000313" key="2">
    <source>
        <dbReference type="EMBL" id="CDJ48368.1"/>
    </source>
</evidence>
<feature type="region of interest" description="Disordered" evidence="1">
    <location>
        <begin position="58"/>
        <end position="181"/>
    </location>
</feature>
<dbReference type="AlphaFoldDB" id="U6LGJ5"/>
<organism evidence="2 3">
    <name type="scientific">Eimeria brunetti</name>
    <dbReference type="NCBI Taxonomy" id="51314"/>
    <lineage>
        <taxon>Eukaryota</taxon>
        <taxon>Sar</taxon>
        <taxon>Alveolata</taxon>
        <taxon>Apicomplexa</taxon>
        <taxon>Conoidasida</taxon>
        <taxon>Coccidia</taxon>
        <taxon>Eucoccidiorida</taxon>
        <taxon>Eimeriorina</taxon>
        <taxon>Eimeriidae</taxon>
        <taxon>Eimeria</taxon>
    </lineage>
</organism>
<feature type="compositionally biased region" description="Low complexity" evidence="1">
    <location>
        <begin position="67"/>
        <end position="84"/>
    </location>
</feature>
<dbReference type="VEuPathDB" id="ToxoDB:EBH_0076670"/>
<feature type="compositionally biased region" description="Low complexity" evidence="1">
    <location>
        <begin position="119"/>
        <end position="155"/>
    </location>
</feature>
<accession>U6LGJ5</accession>
<reference evidence="2" key="1">
    <citation type="submission" date="2013-10" db="EMBL/GenBank/DDBJ databases">
        <title>Genomic analysis of the causative agents of coccidiosis in chickens.</title>
        <authorList>
            <person name="Reid A.J."/>
            <person name="Blake D."/>
            <person name="Billington K."/>
            <person name="Browne H."/>
            <person name="Dunn M."/>
            <person name="Hung S."/>
            <person name="Kawahara F."/>
            <person name="Miranda-Saavedra D."/>
            <person name="Mourier T."/>
            <person name="Nagra H."/>
            <person name="Otto T.D."/>
            <person name="Rawlings N."/>
            <person name="Sanchez A."/>
            <person name="Sanders M."/>
            <person name="Subramaniam C."/>
            <person name="Tay Y."/>
            <person name="Dear P."/>
            <person name="Doerig C."/>
            <person name="Gruber A."/>
            <person name="Parkinson J."/>
            <person name="Shirley M."/>
            <person name="Wan K.L."/>
            <person name="Berriman M."/>
            <person name="Tomley F."/>
            <person name="Pain A."/>
        </authorList>
    </citation>
    <scope>NUCLEOTIDE SEQUENCE [LARGE SCALE GENOMIC DNA]</scope>
    <source>
        <strain evidence="2">Houghton</strain>
    </source>
</reference>
<proteinExistence type="predicted"/>
<feature type="compositionally biased region" description="Pro residues" evidence="1">
    <location>
        <begin position="156"/>
        <end position="171"/>
    </location>
</feature>
<evidence type="ECO:0008006" key="4">
    <source>
        <dbReference type="Google" id="ProtNLM"/>
    </source>
</evidence>
<evidence type="ECO:0000313" key="3">
    <source>
        <dbReference type="Proteomes" id="UP000030750"/>
    </source>
</evidence>
<sequence>MAYTDHQGLTYLQRINTHKPLRGGTARWLDFLAEFPDHGITYLQGARNRVADALSRHPQHVPPAAAPAPRVADAPPTPSPLTLLQSRDAPLPARYSTRAKPRDFRVEARLRPSRPRRPATPAASPSPTADPVSTSFSAASPTPALGDTPDLTPTPSITPPPPGTPEPPPVRPSGDNPLSPQGWEAAYPLCPHFLEAFSAARQRDSEEVPQDLQGHRYTFRFHSPCCTSVFTDHGAFAYPAYLSFSPKSFIVTMITSPLATVAKRRLSCPSASSITGQVCLCIQPPVPTPVSNAGRPRASPRNPRAYSNPSFLQAAVI</sequence>
<dbReference type="Proteomes" id="UP000030750">
    <property type="component" value="Unassembled WGS sequence"/>
</dbReference>
<evidence type="ECO:0000256" key="1">
    <source>
        <dbReference type="SAM" id="MobiDB-lite"/>
    </source>
</evidence>
<gene>
    <name evidence="2" type="ORF">EBH_0076670</name>
</gene>
<name>U6LGJ5_9EIME</name>
<feature type="compositionally biased region" description="Basic and acidic residues" evidence="1">
    <location>
        <begin position="100"/>
        <end position="110"/>
    </location>
</feature>
<protein>
    <recommendedName>
        <fullName evidence="4">Reverse transcriptase RNase H-like domain-containing protein</fullName>
    </recommendedName>
</protein>